<protein>
    <recommendedName>
        <fullName evidence="2">RNA 2',3'-cyclic phosphodiesterase</fullName>
        <shortName evidence="2">RNA 2',3'-CPDase</shortName>
        <ecNumber evidence="2">3.1.4.58</ecNumber>
    </recommendedName>
</protein>
<sequence>MRSFIALPVDNKTSESLSIISKRLQTLPWADQVRWFPEENYHLTLQFLGSKVPPEKIQQVMDSMEEWFSEGMSFFDAEVRQIQLFPTPNKPHTVIASLDATLPMQYLVREIEQHLKPIGLEARKQTFRPHISLGRIKTHSDPSAIHIPADIGQLDDVWLKVERITLYKSQLTHTSPIYTPLKSIQLETYD</sequence>
<dbReference type="NCBIfam" id="TIGR02258">
    <property type="entry name" value="2_5_ligase"/>
    <property type="match status" value="1"/>
</dbReference>
<comment type="function">
    <text evidence="2">Hydrolyzes RNA 2',3'-cyclic phosphodiester to an RNA 2'-phosphomonoester.</text>
</comment>
<evidence type="ECO:0000259" key="3">
    <source>
        <dbReference type="Pfam" id="PF02834"/>
    </source>
</evidence>
<dbReference type="GO" id="GO:0004113">
    <property type="term" value="F:2',3'-cyclic-nucleotide 3'-phosphodiesterase activity"/>
    <property type="evidence" value="ECO:0007669"/>
    <property type="project" value="InterPro"/>
</dbReference>
<dbReference type="RefSeq" id="WP_173285408.1">
    <property type="nucleotide sequence ID" value="NZ_CP054020.1"/>
</dbReference>
<evidence type="ECO:0000256" key="2">
    <source>
        <dbReference type="HAMAP-Rule" id="MF_01940"/>
    </source>
</evidence>
<organism evidence="4 5">
    <name type="scientific">Thiomicrorhabdus xiamenensis</name>
    <dbReference type="NCBI Taxonomy" id="2739063"/>
    <lineage>
        <taxon>Bacteria</taxon>
        <taxon>Pseudomonadati</taxon>
        <taxon>Pseudomonadota</taxon>
        <taxon>Gammaproteobacteria</taxon>
        <taxon>Thiotrichales</taxon>
        <taxon>Piscirickettsiaceae</taxon>
        <taxon>Thiomicrorhabdus</taxon>
    </lineage>
</organism>
<dbReference type="InterPro" id="IPR014051">
    <property type="entry name" value="Phosphoesterase_HXTX"/>
</dbReference>
<dbReference type="EMBL" id="CP054020">
    <property type="protein sequence ID" value="QKI89510.1"/>
    <property type="molecule type" value="Genomic_DNA"/>
</dbReference>
<feature type="domain" description="Phosphoesterase HXTX" evidence="3">
    <location>
        <begin position="107"/>
        <end position="178"/>
    </location>
</feature>
<dbReference type="HAMAP" id="MF_01940">
    <property type="entry name" value="RNA_CPDase"/>
    <property type="match status" value="1"/>
</dbReference>
<dbReference type="AlphaFoldDB" id="A0A7D4NRD9"/>
<proteinExistence type="inferred from homology"/>
<dbReference type="GO" id="GO:0008664">
    <property type="term" value="F:RNA 2',3'-cyclic 3'-phosphodiesterase activity"/>
    <property type="evidence" value="ECO:0007669"/>
    <property type="project" value="UniProtKB-EC"/>
</dbReference>
<dbReference type="InterPro" id="IPR004175">
    <property type="entry name" value="RNA_CPDase"/>
</dbReference>
<comment type="catalytic activity">
    <reaction evidence="2">
        <text>a 3'-end 2',3'-cyclophospho-ribonucleotide-RNA + H2O = a 3'-end 2'-phospho-ribonucleotide-RNA + H(+)</text>
        <dbReference type="Rhea" id="RHEA:11828"/>
        <dbReference type="Rhea" id="RHEA-COMP:10464"/>
        <dbReference type="Rhea" id="RHEA-COMP:17353"/>
        <dbReference type="ChEBI" id="CHEBI:15377"/>
        <dbReference type="ChEBI" id="CHEBI:15378"/>
        <dbReference type="ChEBI" id="CHEBI:83064"/>
        <dbReference type="ChEBI" id="CHEBI:173113"/>
        <dbReference type="EC" id="3.1.4.58"/>
    </reaction>
</comment>
<comment type="caution">
    <text evidence="2">Lacks conserved residue(s) required for the propagation of feature annotation.</text>
</comment>
<keyword evidence="5" id="KW-1185">Reference proteome</keyword>
<accession>A0A7D4NRD9</accession>
<dbReference type="PANTHER" id="PTHR35561:SF1">
    <property type="entry name" value="RNA 2',3'-CYCLIC PHOSPHODIESTERASE"/>
    <property type="match status" value="1"/>
</dbReference>
<dbReference type="Pfam" id="PF02834">
    <property type="entry name" value="LigT_PEase"/>
    <property type="match status" value="2"/>
</dbReference>
<dbReference type="InterPro" id="IPR009097">
    <property type="entry name" value="Cyclic_Pdiesterase"/>
</dbReference>
<feature type="short sequence motif" description="HXTX 1" evidence="2">
    <location>
        <begin position="42"/>
        <end position="45"/>
    </location>
</feature>
<name>A0A7D4NRD9_9GAMM</name>
<keyword evidence="1 2" id="KW-0378">Hydrolase</keyword>
<comment type="similarity">
    <text evidence="2">Belongs to the 2H phosphoesterase superfamily. ThpR family.</text>
</comment>
<dbReference type="KEGG" id="txa:HQN79_07970"/>
<reference evidence="4 5" key="1">
    <citation type="submission" date="2020-05" db="EMBL/GenBank/DDBJ databases">
        <title>Thiomicrorhabdus sediminis sp.nov. and Thiomicrorhabdus xiamenensis sp.nov., novel sulfur-oxidizing bacteria isolated from coastal sediment.</title>
        <authorList>
            <person name="Liu X."/>
        </authorList>
    </citation>
    <scope>NUCLEOTIDE SEQUENCE [LARGE SCALE GENOMIC DNA]</scope>
    <source>
        <strain evidence="4 5">G2</strain>
    </source>
</reference>
<dbReference type="Proteomes" id="UP000504724">
    <property type="component" value="Chromosome"/>
</dbReference>
<feature type="active site" description="Proton donor" evidence="2">
    <location>
        <position position="42"/>
    </location>
</feature>
<feature type="active site" description="Proton acceptor" evidence="2">
    <location>
        <position position="130"/>
    </location>
</feature>
<dbReference type="PANTHER" id="PTHR35561">
    <property type="entry name" value="RNA 2',3'-CYCLIC PHOSPHODIESTERASE"/>
    <property type="match status" value="1"/>
</dbReference>
<dbReference type="SUPFAM" id="SSF55144">
    <property type="entry name" value="LigT-like"/>
    <property type="match status" value="1"/>
</dbReference>
<evidence type="ECO:0000313" key="5">
    <source>
        <dbReference type="Proteomes" id="UP000504724"/>
    </source>
</evidence>
<dbReference type="Gene3D" id="3.90.1140.10">
    <property type="entry name" value="Cyclic phosphodiesterase"/>
    <property type="match status" value="1"/>
</dbReference>
<gene>
    <name evidence="4" type="primary">thpR</name>
    <name evidence="4" type="ORF">HQN79_07970</name>
</gene>
<evidence type="ECO:0000313" key="4">
    <source>
        <dbReference type="EMBL" id="QKI89510.1"/>
    </source>
</evidence>
<feature type="domain" description="Phosphoesterase HXTX" evidence="3">
    <location>
        <begin position="10"/>
        <end position="94"/>
    </location>
</feature>
<dbReference type="EC" id="3.1.4.58" evidence="2"/>
<evidence type="ECO:0000256" key="1">
    <source>
        <dbReference type="ARBA" id="ARBA00022801"/>
    </source>
</evidence>